<protein>
    <submittedName>
        <fullName evidence="2">Uncharacterized protein</fullName>
    </submittedName>
</protein>
<reference evidence="2" key="1">
    <citation type="submission" date="2022-01" db="EMBL/GenBank/DDBJ databases">
        <authorList>
            <person name="King R."/>
        </authorList>
    </citation>
    <scope>NUCLEOTIDE SEQUENCE</scope>
</reference>
<dbReference type="Proteomes" id="UP001152798">
    <property type="component" value="Chromosome 4"/>
</dbReference>
<sequence>MNRSRPLPPPALAREEGAAYHVLFSNHSVFSPRSDIASKHPSSVQPSSSLPSLHSQQQSEQILSACF</sequence>
<accession>A0A9P0HBF2</accession>
<feature type="compositionally biased region" description="Low complexity" evidence="1">
    <location>
        <begin position="39"/>
        <end position="59"/>
    </location>
</feature>
<keyword evidence="3" id="KW-1185">Reference proteome</keyword>
<name>A0A9P0HBF2_NEZVI</name>
<dbReference type="AlphaFoldDB" id="A0A9P0HBF2"/>
<proteinExistence type="predicted"/>
<organism evidence="2 3">
    <name type="scientific">Nezara viridula</name>
    <name type="common">Southern green stink bug</name>
    <name type="synonym">Cimex viridulus</name>
    <dbReference type="NCBI Taxonomy" id="85310"/>
    <lineage>
        <taxon>Eukaryota</taxon>
        <taxon>Metazoa</taxon>
        <taxon>Ecdysozoa</taxon>
        <taxon>Arthropoda</taxon>
        <taxon>Hexapoda</taxon>
        <taxon>Insecta</taxon>
        <taxon>Pterygota</taxon>
        <taxon>Neoptera</taxon>
        <taxon>Paraneoptera</taxon>
        <taxon>Hemiptera</taxon>
        <taxon>Heteroptera</taxon>
        <taxon>Panheteroptera</taxon>
        <taxon>Pentatomomorpha</taxon>
        <taxon>Pentatomoidea</taxon>
        <taxon>Pentatomidae</taxon>
        <taxon>Pentatominae</taxon>
        <taxon>Nezara</taxon>
    </lineage>
</organism>
<feature type="region of interest" description="Disordered" evidence="1">
    <location>
        <begin position="34"/>
        <end position="67"/>
    </location>
</feature>
<gene>
    <name evidence="2" type="ORF">NEZAVI_LOCUS8353</name>
</gene>
<evidence type="ECO:0000313" key="2">
    <source>
        <dbReference type="EMBL" id="CAH1398762.1"/>
    </source>
</evidence>
<dbReference type="EMBL" id="OV725080">
    <property type="protein sequence ID" value="CAH1398762.1"/>
    <property type="molecule type" value="Genomic_DNA"/>
</dbReference>
<evidence type="ECO:0000256" key="1">
    <source>
        <dbReference type="SAM" id="MobiDB-lite"/>
    </source>
</evidence>
<evidence type="ECO:0000313" key="3">
    <source>
        <dbReference type="Proteomes" id="UP001152798"/>
    </source>
</evidence>